<dbReference type="Pfam" id="PF07431">
    <property type="entry name" value="DUF1512"/>
    <property type="match status" value="1"/>
</dbReference>
<evidence type="ECO:0008006" key="5">
    <source>
        <dbReference type="Google" id="ProtNLM"/>
    </source>
</evidence>
<evidence type="ECO:0000313" key="4">
    <source>
        <dbReference type="EMBL" id="SVA27891.1"/>
    </source>
</evidence>
<dbReference type="PIRSF" id="PIRSF016495">
    <property type="entry name" value="UCP016495"/>
    <property type="match status" value="1"/>
</dbReference>
<feature type="domain" description="DUF1512" evidence="2">
    <location>
        <begin position="22"/>
        <end position="196"/>
    </location>
</feature>
<keyword evidence="1" id="KW-1133">Transmembrane helix</keyword>
<accession>A0A381UJI5</accession>
<feature type="domain" description="DUF1512" evidence="3">
    <location>
        <begin position="202"/>
        <end position="372"/>
    </location>
</feature>
<reference evidence="4" key="1">
    <citation type="submission" date="2018-05" db="EMBL/GenBank/DDBJ databases">
        <authorList>
            <person name="Lanie J.A."/>
            <person name="Ng W.-L."/>
            <person name="Kazmierczak K.M."/>
            <person name="Andrzejewski T.M."/>
            <person name="Davidsen T.M."/>
            <person name="Wayne K.J."/>
            <person name="Tettelin H."/>
            <person name="Glass J.I."/>
            <person name="Rusch D."/>
            <person name="Podicherti R."/>
            <person name="Tsui H.-C.T."/>
            <person name="Winkler M.E."/>
        </authorList>
    </citation>
    <scope>NUCLEOTIDE SEQUENCE</scope>
</reference>
<evidence type="ECO:0000259" key="3">
    <source>
        <dbReference type="Pfam" id="PF23542"/>
    </source>
</evidence>
<proteinExistence type="predicted"/>
<organism evidence="4">
    <name type="scientific">marine metagenome</name>
    <dbReference type="NCBI Taxonomy" id="408172"/>
    <lineage>
        <taxon>unclassified sequences</taxon>
        <taxon>metagenomes</taxon>
        <taxon>ecological metagenomes</taxon>
    </lineage>
</organism>
<protein>
    <recommendedName>
        <fullName evidence="5">DUF1512 domain-containing protein</fullName>
    </recommendedName>
</protein>
<dbReference type="InterPro" id="IPR056461">
    <property type="entry name" value="DUF1512_C"/>
</dbReference>
<dbReference type="AlphaFoldDB" id="A0A381UJI5"/>
<name>A0A381UJI5_9ZZZZ</name>
<dbReference type="InterPro" id="IPR056460">
    <property type="entry name" value="DUF1512_N"/>
</dbReference>
<sequence length="374" mass="42066">MDFSDFDVLDEFFSTGDSSNPIMMLVWILPLILFVFYGQRIQLIITSGDIKKKLAKLDQYRNDSRDDLIQYIKKNLTPKGDPVEKIDRFFDYFTIMPVDIDPNGIVPKIHRLVRSREDTTRKQVKSLFTEIDAMEITKIQTLLEIVTTLQLFHRIVRHLFLTAKKQNNYPLILPLQMMLPFIMEQADALRDAVPVLQQGQPIGDGIGPLVVGEMMLDTKKQKAEFETVYGESEFKGRKLILLKAEGPYVTVGRPGEATEFLVSKFKPNIIIMIDAALKFEGEESGTIAQGFGAAIGGIGTDRFKIEEIATKYDIPVFSIVIKQSVSDAITLMKKKIADQTDNIKNQVHEMITDNTSANQSVLVIGVGNTVGVSQ</sequence>
<dbReference type="InterPro" id="IPR009995">
    <property type="entry name" value="DUF1512"/>
</dbReference>
<evidence type="ECO:0000259" key="2">
    <source>
        <dbReference type="Pfam" id="PF07431"/>
    </source>
</evidence>
<evidence type="ECO:0000256" key="1">
    <source>
        <dbReference type="SAM" id="Phobius"/>
    </source>
</evidence>
<dbReference type="EMBL" id="UINC01006501">
    <property type="protein sequence ID" value="SVA27891.1"/>
    <property type="molecule type" value="Genomic_DNA"/>
</dbReference>
<feature type="transmembrane region" description="Helical" evidence="1">
    <location>
        <begin position="20"/>
        <end position="37"/>
    </location>
</feature>
<gene>
    <name evidence="4" type="ORF">METZ01_LOCUS80745</name>
</gene>
<keyword evidence="1" id="KW-0472">Membrane</keyword>
<dbReference type="Pfam" id="PF23542">
    <property type="entry name" value="DUF1512_C"/>
    <property type="match status" value="1"/>
</dbReference>
<keyword evidence="1" id="KW-0812">Transmembrane</keyword>